<dbReference type="Gene3D" id="3.30.450.40">
    <property type="match status" value="1"/>
</dbReference>
<evidence type="ECO:0000313" key="7">
    <source>
        <dbReference type="Proteomes" id="UP000294508"/>
    </source>
</evidence>
<dbReference type="GO" id="GO:0003677">
    <property type="term" value="F:DNA binding"/>
    <property type="evidence" value="ECO:0007669"/>
    <property type="project" value="UniProtKB-KW"/>
</dbReference>
<dbReference type="InterPro" id="IPR005471">
    <property type="entry name" value="Tscrpt_reg_IclR_N"/>
</dbReference>
<name>A0A4R2H2V4_9ACTN</name>
<protein>
    <submittedName>
        <fullName evidence="6">IclR family transcriptional regulator</fullName>
    </submittedName>
</protein>
<gene>
    <name evidence="6" type="ORF">EV652_1137</name>
</gene>
<dbReference type="InterPro" id="IPR029016">
    <property type="entry name" value="GAF-like_dom_sf"/>
</dbReference>
<dbReference type="InterPro" id="IPR036390">
    <property type="entry name" value="WH_DNA-bd_sf"/>
</dbReference>
<dbReference type="OrthoDB" id="8479143at2"/>
<evidence type="ECO:0000256" key="1">
    <source>
        <dbReference type="ARBA" id="ARBA00023015"/>
    </source>
</evidence>
<dbReference type="Pfam" id="PF09339">
    <property type="entry name" value="HTH_IclR"/>
    <property type="match status" value="1"/>
</dbReference>
<keyword evidence="1" id="KW-0805">Transcription regulation</keyword>
<dbReference type="RefSeq" id="WP_132213095.1">
    <property type="nucleotide sequence ID" value="NZ_SLWN01000013.1"/>
</dbReference>
<evidence type="ECO:0000256" key="2">
    <source>
        <dbReference type="ARBA" id="ARBA00023125"/>
    </source>
</evidence>
<accession>A0A4R2H2V4</accession>
<dbReference type="Pfam" id="PF01614">
    <property type="entry name" value="IclR_C"/>
    <property type="match status" value="1"/>
</dbReference>
<dbReference type="Proteomes" id="UP000294508">
    <property type="component" value="Unassembled WGS sequence"/>
</dbReference>
<proteinExistence type="predicted"/>
<organism evidence="6 7">
    <name type="scientific">Kribbella steppae</name>
    <dbReference type="NCBI Taxonomy" id="2512223"/>
    <lineage>
        <taxon>Bacteria</taxon>
        <taxon>Bacillati</taxon>
        <taxon>Actinomycetota</taxon>
        <taxon>Actinomycetes</taxon>
        <taxon>Propionibacteriales</taxon>
        <taxon>Kribbellaceae</taxon>
        <taxon>Kribbella</taxon>
    </lineage>
</organism>
<keyword evidence="3" id="KW-0804">Transcription</keyword>
<keyword evidence="7" id="KW-1185">Reference proteome</keyword>
<dbReference type="GO" id="GO:0003700">
    <property type="term" value="F:DNA-binding transcription factor activity"/>
    <property type="evidence" value="ECO:0007669"/>
    <property type="project" value="TreeGrafter"/>
</dbReference>
<dbReference type="GO" id="GO:0045892">
    <property type="term" value="P:negative regulation of DNA-templated transcription"/>
    <property type="evidence" value="ECO:0007669"/>
    <property type="project" value="TreeGrafter"/>
</dbReference>
<dbReference type="PANTHER" id="PTHR30136:SF24">
    <property type="entry name" value="HTH-TYPE TRANSCRIPTIONAL REPRESSOR ALLR"/>
    <property type="match status" value="1"/>
</dbReference>
<dbReference type="SUPFAM" id="SSF46785">
    <property type="entry name" value="Winged helix' DNA-binding domain"/>
    <property type="match status" value="1"/>
</dbReference>
<dbReference type="InterPro" id="IPR050707">
    <property type="entry name" value="HTH_MetabolicPath_Reg"/>
</dbReference>
<dbReference type="SUPFAM" id="SSF55781">
    <property type="entry name" value="GAF domain-like"/>
    <property type="match status" value="1"/>
</dbReference>
<dbReference type="Gene3D" id="1.10.10.10">
    <property type="entry name" value="Winged helix-like DNA-binding domain superfamily/Winged helix DNA-binding domain"/>
    <property type="match status" value="1"/>
</dbReference>
<evidence type="ECO:0000259" key="5">
    <source>
        <dbReference type="PROSITE" id="PS51078"/>
    </source>
</evidence>
<dbReference type="InterPro" id="IPR036388">
    <property type="entry name" value="WH-like_DNA-bd_sf"/>
</dbReference>
<dbReference type="AlphaFoldDB" id="A0A4R2H2V4"/>
<dbReference type="PANTHER" id="PTHR30136">
    <property type="entry name" value="HELIX-TURN-HELIX TRANSCRIPTIONAL REGULATOR, ICLR FAMILY"/>
    <property type="match status" value="1"/>
</dbReference>
<feature type="domain" description="HTH iclR-type" evidence="4">
    <location>
        <begin position="15"/>
        <end position="76"/>
    </location>
</feature>
<dbReference type="SMART" id="SM00346">
    <property type="entry name" value="HTH_ICLR"/>
    <property type="match status" value="1"/>
</dbReference>
<evidence type="ECO:0000259" key="4">
    <source>
        <dbReference type="PROSITE" id="PS51077"/>
    </source>
</evidence>
<keyword evidence="2" id="KW-0238">DNA-binding</keyword>
<evidence type="ECO:0000256" key="3">
    <source>
        <dbReference type="ARBA" id="ARBA00023163"/>
    </source>
</evidence>
<dbReference type="EMBL" id="SLWN01000013">
    <property type="protein sequence ID" value="TCO19608.1"/>
    <property type="molecule type" value="Genomic_DNA"/>
</dbReference>
<feature type="domain" description="IclR-ED" evidence="5">
    <location>
        <begin position="77"/>
        <end position="256"/>
    </location>
</feature>
<dbReference type="PROSITE" id="PS51078">
    <property type="entry name" value="ICLR_ED"/>
    <property type="match status" value="1"/>
</dbReference>
<reference evidence="6 7" key="1">
    <citation type="journal article" date="2015" name="Stand. Genomic Sci.">
        <title>Genomic Encyclopedia of Bacterial and Archaeal Type Strains, Phase III: the genomes of soil and plant-associated and newly described type strains.</title>
        <authorList>
            <person name="Whitman W.B."/>
            <person name="Woyke T."/>
            <person name="Klenk H.P."/>
            <person name="Zhou Y."/>
            <person name="Lilburn T.G."/>
            <person name="Beck B.J."/>
            <person name="De Vos P."/>
            <person name="Vandamme P."/>
            <person name="Eisen J.A."/>
            <person name="Garrity G."/>
            <person name="Hugenholtz P."/>
            <person name="Kyrpides N.C."/>
        </authorList>
    </citation>
    <scope>NUCLEOTIDE SEQUENCE [LARGE SCALE GENOMIC DNA]</scope>
    <source>
        <strain evidence="6 7">VKM Ac-2572</strain>
    </source>
</reference>
<dbReference type="PROSITE" id="PS51077">
    <property type="entry name" value="HTH_ICLR"/>
    <property type="match status" value="1"/>
</dbReference>
<dbReference type="InterPro" id="IPR014757">
    <property type="entry name" value="Tscrpt_reg_IclR_C"/>
</dbReference>
<sequence>MTTDQNGEEKGGQSVPISQRVTDTLYALTQSSGVLSVRTIAEATGNSRSSTHRILQALADSQYAEQREDGGYTVGRRLVELAARVFGVVPGLKIVDDIMTALVAQVGETSYLATYNEGETFATFVHRVESNHSVRHVQALGTRLPLHAGAVGKAILSAADIDLDSLDLTKFTPQTPTTVAALKKDVESARQLGYATSFEERVVGVDGVAAPLFSGDTVVGGLTVAIPTSRAPEGGFEAIGDIVRERAHELSSALTAMGVKHI</sequence>
<evidence type="ECO:0000313" key="6">
    <source>
        <dbReference type="EMBL" id="TCO19608.1"/>
    </source>
</evidence>
<comment type="caution">
    <text evidence="6">The sequence shown here is derived from an EMBL/GenBank/DDBJ whole genome shotgun (WGS) entry which is preliminary data.</text>
</comment>